<feature type="transmembrane region" description="Helical" evidence="8">
    <location>
        <begin position="379"/>
        <end position="399"/>
    </location>
</feature>
<feature type="transmembrane region" description="Helical" evidence="8">
    <location>
        <begin position="45"/>
        <end position="69"/>
    </location>
</feature>
<organism evidence="10 11">
    <name type="scientific">Oedothorax gibbosus</name>
    <dbReference type="NCBI Taxonomy" id="931172"/>
    <lineage>
        <taxon>Eukaryota</taxon>
        <taxon>Metazoa</taxon>
        <taxon>Ecdysozoa</taxon>
        <taxon>Arthropoda</taxon>
        <taxon>Chelicerata</taxon>
        <taxon>Arachnida</taxon>
        <taxon>Araneae</taxon>
        <taxon>Araneomorphae</taxon>
        <taxon>Entelegynae</taxon>
        <taxon>Araneoidea</taxon>
        <taxon>Linyphiidae</taxon>
        <taxon>Erigoninae</taxon>
        <taxon>Oedothorax</taxon>
    </lineage>
</organism>
<evidence type="ECO:0000256" key="5">
    <source>
        <dbReference type="ARBA" id="ARBA00022989"/>
    </source>
</evidence>
<sequence>MYFAILFVLRLLGPLLGFAMASFCLKYFENPFDDPGYGPDDPRWVGAWWIGFVLEGFLLLLVAIPISMFPKMPPGVKKPINRPETDKRVNFSGMFAALKRVLLNSLLWVIMVNDIISLYGTVGHHIMLPKYMEHQFRLTASDASLYSGVPGLAAVMVSVLLGGYLVWKFRPTVKFLFGSMIVLEVIGACGFLILMIPKCEKLEMAYFGMEDDGLILEGSCNMNCNCSRKSFTPVCGSDLRTLYFSPCYAGCEKSLNKTFFNNCSCIPELGNFEKYATEGFCMPESCWQQALTYIIAWPTIQFIVSLLRVMQQVLLLRCTQHQDKSLALAMFEGITVVLGIVPYLVIFGSMVDSACLVFESSCEETGNCWFYDTDKLNNILHGMSAGFSFLSVGTMYLLYTMRDRFSDMYEEDIFNEEKKDVDENPDAKKADE</sequence>
<dbReference type="SUPFAM" id="SSF100895">
    <property type="entry name" value="Kazal-type serine protease inhibitors"/>
    <property type="match status" value="1"/>
</dbReference>
<protein>
    <recommendedName>
        <fullName evidence="9">Kazal-like domain-containing protein</fullName>
    </recommendedName>
</protein>
<feature type="transmembrane region" description="Helical" evidence="8">
    <location>
        <begin position="143"/>
        <end position="166"/>
    </location>
</feature>
<feature type="transmembrane region" description="Helical" evidence="8">
    <location>
        <begin position="328"/>
        <end position="351"/>
    </location>
</feature>
<keyword evidence="5 8" id="KW-1133">Transmembrane helix</keyword>
<comment type="similarity">
    <text evidence="2">Belongs to the organo anion transporter (TC 2.A.60) family.</text>
</comment>
<evidence type="ECO:0000256" key="1">
    <source>
        <dbReference type="ARBA" id="ARBA00004651"/>
    </source>
</evidence>
<dbReference type="AlphaFoldDB" id="A0AAV6USB7"/>
<feature type="transmembrane region" description="Helical" evidence="8">
    <location>
        <begin position="175"/>
        <end position="196"/>
    </location>
</feature>
<dbReference type="InterPro" id="IPR002350">
    <property type="entry name" value="Kazal_dom"/>
</dbReference>
<evidence type="ECO:0000259" key="9">
    <source>
        <dbReference type="PROSITE" id="PS51465"/>
    </source>
</evidence>
<name>A0AAV6USB7_9ARAC</name>
<dbReference type="PROSITE" id="PS51465">
    <property type="entry name" value="KAZAL_2"/>
    <property type="match status" value="1"/>
</dbReference>
<comment type="caution">
    <text evidence="10">The sequence shown here is derived from an EMBL/GenBank/DDBJ whole genome shotgun (WGS) entry which is preliminary data.</text>
</comment>
<evidence type="ECO:0000256" key="2">
    <source>
        <dbReference type="ARBA" id="ARBA00009657"/>
    </source>
</evidence>
<evidence type="ECO:0000313" key="11">
    <source>
        <dbReference type="Proteomes" id="UP000827092"/>
    </source>
</evidence>
<dbReference type="Gene3D" id="1.20.1250.20">
    <property type="entry name" value="MFS general substrate transporter like domains"/>
    <property type="match status" value="1"/>
</dbReference>
<keyword evidence="4 8" id="KW-0812">Transmembrane</keyword>
<dbReference type="InterPro" id="IPR036259">
    <property type="entry name" value="MFS_trans_sf"/>
</dbReference>
<reference evidence="10 11" key="1">
    <citation type="journal article" date="2022" name="Nat. Ecol. Evol.">
        <title>A masculinizing supergene underlies an exaggerated male reproductive morph in a spider.</title>
        <authorList>
            <person name="Hendrickx F."/>
            <person name="De Corte Z."/>
            <person name="Sonet G."/>
            <person name="Van Belleghem S.M."/>
            <person name="Kostlbacher S."/>
            <person name="Vangestel C."/>
        </authorList>
    </citation>
    <scope>NUCLEOTIDE SEQUENCE [LARGE SCALE GENOMIC DNA]</scope>
    <source>
        <strain evidence="10">W744_W776</strain>
    </source>
</reference>
<dbReference type="EMBL" id="JAFNEN010000277">
    <property type="protein sequence ID" value="KAG8187150.1"/>
    <property type="molecule type" value="Genomic_DNA"/>
</dbReference>
<feature type="transmembrane region" description="Helical" evidence="8">
    <location>
        <begin position="290"/>
        <end position="307"/>
    </location>
</feature>
<dbReference type="PANTHER" id="PTHR11388">
    <property type="entry name" value="ORGANIC ANION TRANSPORTER"/>
    <property type="match status" value="1"/>
</dbReference>
<comment type="subcellular location">
    <subcellularLocation>
        <location evidence="1">Cell membrane</location>
        <topology evidence="1">Multi-pass membrane protein</topology>
    </subcellularLocation>
</comment>
<dbReference type="GO" id="GO:0043252">
    <property type="term" value="P:sodium-independent organic anion transport"/>
    <property type="evidence" value="ECO:0007669"/>
    <property type="project" value="TreeGrafter"/>
</dbReference>
<dbReference type="PANTHER" id="PTHR11388:SF76">
    <property type="entry name" value="SOLUTE CARRIER ORGANIC ANION TRANSPORTER FAMILY MEMBER"/>
    <property type="match status" value="1"/>
</dbReference>
<proteinExistence type="inferred from homology"/>
<keyword evidence="11" id="KW-1185">Reference proteome</keyword>
<keyword evidence="7" id="KW-1015">Disulfide bond</keyword>
<evidence type="ECO:0000256" key="7">
    <source>
        <dbReference type="ARBA" id="ARBA00023157"/>
    </source>
</evidence>
<evidence type="ECO:0000256" key="6">
    <source>
        <dbReference type="ARBA" id="ARBA00023136"/>
    </source>
</evidence>
<dbReference type="GO" id="GO:0015347">
    <property type="term" value="F:sodium-independent organic anion transmembrane transporter activity"/>
    <property type="evidence" value="ECO:0007669"/>
    <property type="project" value="TreeGrafter"/>
</dbReference>
<evidence type="ECO:0000313" key="10">
    <source>
        <dbReference type="EMBL" id="KAG8187150.1"/>
    </source>
</evidence>
<gene>
    <name evidence="10" type="ORF">JTE90_020028</name>
</gene>
<accession>A0AAV6USB7</accession>
<dbReference type="Proteomes" id="UP000827092">
    <property type="component" value="Unassembled WGS sequence"/>
</dbReference>
<dbReference type="SUPFAM" id="SSF103473">
    <property type="entry name" value="MFS general substrate transporter"/>
    <property type="match status" value="1"/>
</dbReference>
<dbReference type="InterPro" id="IPR004156">
    <property type="entry name" value="OATP"/>
</dbReference>
<evidence type="ECO:0000256" key="4">
    <source>
        <dbReference type="ARBA" id="ARBA00022692"/>
    </source>
</evidence>
<dbReference type="Pfam" id="PF03137">
    <property type="entry name" value="OATP"/>
    <property type="match status" value="1"/>
</dbReference>
<dbReference type="GO" id="GO:0016323">
    <property type="term" value="C:basolateral plasma membrane"/>
    <property type="evidence" value="ECO:0007669"/>
    <property type="project" value="TreeGrafter"/>
</dbReference>
<feature type="transmembrane region" description="Helical" evidence="8">
    <location>
        <begin position="101"/>
        <end position="123"/>
    </location>
</feature>
<dbReference type="InterPro" id="IPR036058">
    <property type="entry name" value="Kazal_dom_sf"/>
</dbReference>
<keyword evidence="6 8" id="KW-0472">Membrane</keyword>
<feature type="domain" description="Kazal-like" evidence="9">
    <location>
        <begin position="214"/>
        <end position="267"/>
    </location>
</feature>
<evidence type="ECO:0000256" key="3">
    <source>
        <dbReference type="ARBA" id="ARBA00022475"/>
    </source>
</evidence>
<evidence type="ECO:0000256" key="8">
    <source>
        <dbReference type="SAM" id="Phobius"/>
    </source>
</evidence>
<dbReference type="Pfam" id="PF07648">
    <property type="entry name" value="Kazal_2"/>
    <property type="match status" value="1"/>
</dbReference>
<keyword evidence="3" id="KW-1003">Cell membrane</keyword>